<dbReference type="RefSeq" id="WP_137611435.1">
    <property type="nucleotide sequence ID" value="NZ_BJDF01000010.1"/>
</dbReference>
<evidence type="ECO:0000313" key="3">
    <source>
        <dbReference type="Proteomes" id="UP001596288"/>
    </source>
</evidence>
<keyword evidence="3" id="KW-1185">Reference proteome</keyword>
<dbReference type="Proteomes" id="UP001596288">
    <property type="component" value="Unassembled WGS sequence"/>
</dbReference>
<dbReference type="Gene3D" id="1.10.10.2840">
    <property type="entry name" value="PucR C-terminal helix-turn-helix domain"/>
    <property type="match status" value="1"/>
</dbReference>
<comment type="caution">
    <text evidence="2">The sequence shown here is derived from an EMBL/GenBank/DDBJ whole genome shotgun (WGS) entry which is preliminary data.</text>
</comment>
<sequence length="359" mass="41939">MLKEDLLLKSIKCTTIDQLTKLIGNYLEQTVLIIDEKNNLISSNLQQVPSIDAGWLTEGNLKKSFLLGQTEYIRNTINTFSLNNWYLFVTQSKGFPLSNEQLQLSIKIINNFNDRYSVNPDQSELNSLFAKMLDQVNSIDTLAFNKFFPTKIVCVIAMSKKLNNNQANFMKELQTIVAPMPLTEDSEQNLVFVVAESKLDALTKQLTEIGKKYQHYFFVSESYREISQTQEFLKICKQAAKIADKFNEIRVVNHTLKYNIYIILNQMSNIELLKNTMCSQLLFLQHYDKEHHSELFETLFEYLESDCKLTYTADKMHLHRNSLSKRLSRINDLISIDYENPDKIFGLRLSYRIFNYLEY</sequence>
<reference evidence="3" key="1">
    <citation type="journal article" date="2019" name="Int. J. Syst. Evol. Microbiol.">
        <title>The Global Catalogue of Microorganisms (GCM) 10K type strain sequencing project: providing services to taxonomists for standard genome sequencing and annotation.</title>
        <authorList>
            <consortium name="The Broad Institute Genomics Platform"/>
            <consortium name="The Broad Institute Genome Sequencing Center for Infectious Disease"/>
            <person name="Wu L."/>
            <person name="Ma J."/>
        </authorList>
    </citation>
    <scope>NUCLEOTIDE SEQUENCE [LARGE SCALE GENOMIC DNA]</scope>
    <source>
        <strain evidence="3">CCM 8927</strain>
    </source>
</reference>
<dbReference type="InterPro" id="IPR042070">
    <property type="entry name" value="PucR_C-HTH_sf"/>
</dbReference>
<evidence type="ECO:0000259" key="1">
    <source>
        <dbReference type="Pfam" id="PF13556"/>
    </source>
</evidence>
<dbReference type="EMBL" id="JBHSSF010000009">
    <property type="protein sequence ID" value="MFC6175763.1"/>
    <property type="molecule type" value="Genomic_DNA"/>
</dbReference>
<evidence type="ECO:0000313" key="2">
    <source>
        <dbReference type="EMBL" id="MFC6175763.1"/>
    </source>
</evidence>
<dbReference type="Pfam" id="PF13556">
    <property type="entry name" value="HTH_30"/>
    <property type="match status" value="1"/>
</dbReference>
<proteinExistence type="predicted"/>
<dbReference type="PANTHER" id="PTHR33744:SF1">
    <property type="entry name" value="DNA-BINDING TRANSCRIPTIONAL ACTIVATOR ADER"/>
    <property type="match status" value="1"/>
</dbReference>
<name>A0ABW1RMU9_9LACO</name>
<protein>
    <submittedName>
        <fullName evidence="2">Helix-turn-helix domain-containing protein</fullName>
    </submittedName>
</protein>
<dbReference type="InterPro" id="IPR051448">
    <property type="entry name" value="CdaR-like_regulators"/>
</dbReference>
<accession>A0ABW1RMU9</accession>
<dbReference type="InterPro" id="IPR025736">
    <property type="entry name" value="PucR_C-HTH_dom"/>
</dbReference>
<feature type="domain" description="PucR C-terminal helix-turn-helix" evidence="1">
    <location>
        <begin position="295"/>
        <end position="353"/>
    </location>
</feature>
<dbReference type="PANTHER" id="PTHR33744">
    <property type="entry name" value="CARBOHYDRATE DIACID REGULATOR"/>
    <property type="match status" value="1"/>
</dbReference>
<organism evidence="2 3">
    <name type="scientific">Companilactobacillus huachuanensis</name>
    <dbReference type="NCBI Taxonomy" id="2559914"/>
    <lineage>
        <taxon>Bacteria</taxon>
        <taxon>Bacillati</taxon>
        <taxon>Bacillota</taxon>
        <taxon>Bacilli</taxon>
        <taxon>Lactobacillales</taxon>
        <taxon>Lactobacillaceae</taxon>
        <taxon>Companilactobacillus</taxon>
    </lineage>
</organism>
<gene>
    <name evidence="2" type="ORF">ACFQAV_02885</name>
</gene>